<dbReference type="AlphaFoldDB" id="A0A4C1U0K6"/>
<organism evidence="2 3">
    <name type="scientific">Eumeta variegata</name>
    <name type="common">Bagworm moth</name>
    <name type="synonym">Eumeta japonica</name>
    <dbReference type="NCBI Taxonomy" id="151549"/>
    <lineage>
        <taxon>Eukaryota</taxon>
        <taxon>Metazoa</taxon>
        <taxon>Ecdysozoa</taxon>
        <taxon>Arthropoda</taxon>
        <taxon>Hexapoda</taxon>
        <taxon>Insecta</taxon>
        <taxon>Pterygota</taxon>
        <taxon>Neoptera</taxon>
        <taxon>Endopterygota</taxon>
        <taxon>Lepidoptera</taxon>
        <taxon>Glossata</taxon>
        <taxon>Ditrysia</taxon>
        <taxon>Tineoidea</taxon>
        <taxon>Psychidae</taxon>
        <taxon>Oiketicinae</taxon>
        <taxon>Eumeta</taxon>
    </lineage>
</organism>
<reference evidence="2 3" key="1">
    <citation type="journal article" date="2019" name="Commun. Biol.">
        <title>The bagworm genome reveals a unique fibroin gene that provides high tensile strength.</title>
        <authorList>
            <person name="Kono N."/>
            <person name="Nakamura H."/>
            <person name="Ohtoshi R."/>
            <person name="Tomita M."/>
            <person name="Numata K."/>
            <person name="Arakawa K."/>
        </authorList>
    </citation>
    <scope>NUCLEOTIDE SEQUENCE [LARGE SCALE GENOMIC DNA]</scope>
</reference>
<gene>
    <name evidence="2" type="ORF">EVAR_75176_1</name>
</gene>
<feature type="compositionally biased region" description="Polar residues" evidence="1">
    <location>
        <begin position="14"/>
        <end position="23"/>
    </location>
</feature>
<dbReference type="EMBL" id="BGZK01000112">
    <property type="protein sequence ID" value="GBP19883.1"/>
    <property type="molecule type" value="Genomic_DNA"/>
</dbReference>
<keyword evidence="3" id="KW-1185">Reference proteome</keyword>
<protein>
    <submittedName>
        <fullName evidence="2">Uncharacterized protein</fullName>
    </submittedName>
</protein>
<evidence type="ECO:0000256" key="1">
    <source>
        <dbReference type="SAM" id="MobiDB-lite"/>
    </source>
</evidence>
<sequence>MYPLKPAHPVIRGSQRSSNSINHGSRWVFRRRSRVRGWRVERAERRAASRRRRGYSLANDLCIEVR</sequence>
<evidence type="ECO:0000313" key="2">
    <source>
        <dbReference type="EMBL" id="GBP19883.1"/>
    </source>
</evidence>
<evidence type="ECO:0000313" key="3">
    <source>
        <dbReference type="Proteomes" id="UP000299102"/>
    </source>
</evidence>
<name>A0A4C1U0K6_EUMVA</name>
<comment type="caution">
    <text evidence="2">The sequence shown here is derived from an EMBL/GenBank/DDBJ whole genome shotgun (WGS) entry which is preliminary data.</text>
</comment>
<feature type="region of interest" description="Disordered" evidence="1">
    <location>
        <begin position="1"/>
        <end position="23"/>
    </location>
</feature>
<proteinExistence type="predicted"/>
<dbReference type="Proteomes" id="UP000299102">
    <property type="component" value="Unassembled WGS sequence"/>
</dbReference>
<accession>A0A4C1U0K6</accession>